<dbReference type="EMBL" id="JBHUKR010000007">
    <property type="protein sequence ID" value="MFD2418145.1"/>
    <property type="molecule type" value="Genomic_DNA"/>
</dbReference>
<protein>
    <submittedName>
        <fullName evidence="2">Uncharacterized protein</fullName>
    </submittedName>
</protein>
<proteinExistence type="predicted"/>
<dbReference type="Proteomes" id="UP001597417">
    <property type="component" value="Unassembled WGS sequence"/>
</dbReference>
<reference evidence="3" key="1">
    <citation type="journal article" date="2019" name="Int. J. Syst. Evol. Microbiol.">
        <title>The Global Catalogue of Microorganisms (GCM) 10K type strain sequencing project: providing services to taxonomists for standard genome sequencing and annotation.</title>
        <authorList>
            <consortium name="The Broad Institute Genomics Platform"/>
            <consortium name="The Broad Institute Genome Sequencing Center for Infectious Disease"/>
            <person name="Wu L."/>
            <person name="Ma J."/>
        </authorList>
    </citation>
    <scope>NUCLEOTIDE SEQUENCE [LARGE SCALE GENOMIC DNA]</scope>
    <source>
        <strain evidence="3">CGMCC 4.7645</strain>
    </source>
</reference>
<accession>A0ABW5FU53</accession>
<evidence type="ECO:0000256" key="1">
    <source>
        <dbReference type="SAM" id="MobiDB-lite"/>
    </source>
</evidence>
<sequence length="511" mass="56033">MSDMTELPQQESSDQTEAEDMTGLLEEVLREFAELGPDADPLRVELVTSEILGEWWEAGDDLAAELIAFAAAPPEPERLVAPLAALRALATTAEHREAAAEALEKLDLPEPPWAEGLGQAPVGECWRTADVYGDGGSVLCVFGTGESRHGLLVAINYATQGGWAEEAAIVESPEEVVAELHTQAEQSGDLVICESITPGRAHQILADAFAGTERQDDPEVTDDYVRFRVVAMARTRALPEREPAAPAQVLSAVQEAEIIDDFIRGSGIPDSEVTRVCALRLIEFGLEHDPRQPLRVGPDKLVAFLDAVDDGSVELTDEQDEALEAVLPAWARWGANRDGLPEHAVEPLLEAVDERLSERIVEIESISYLDDTDGLDEAAVTDLLARRRFAVPSVYTEIGDEEVELDPTDPEQRRLLVLGEHPEFQHSLTEEELDEETFLAVAAYTAVVDQLWDNEPREVWEAAQRLSERGLPRSEVLDALAEVLSDRLEPVEGDGLEFDIDDYIAALTELD</sequence>
<keyword evidence="3" id="KW-1185">Reference proteome</keyword>
<gene>
    <name evidence="2" type="ORF">ACFSXZ_17620</name>
</gene>
<feature type="region of interest" description="Disordered" evidence="1">
    <location>
        <begin position="1"/>
        <end position="20"/>
    </location>
</feature>
<dbReference type="RefSeq" id="WP_378266101.1">
    <property type="nucleotide sequence ID" value="NZ_JBHUKR010000007.1"/>
</dbReference>
<name>A0ABW5FU53_9PSEU</name>
<organism evidence="2 3">
    <name type="scientific">Amycolatopsis pigmentata</name>
    <dbReference type="NCBI Taxonomy" id="450801"/>
    <lineage>
        <taxon>Bacteria</taxon>
        <taxon>Bacillati</taxon>
        <taxon>Actinomycetota</taxon>
        <taxon>Actinomycetes</taxon>
        <taxon>Pseudonocardiales</taxon>
        <taxon>Pseudonocardiaceae</taxon>
        <taxon>Amycolatopsis</taxon>
    </lineage>
</organism>
<evidence type="ECO:0000313" key="3">
    <source>
        <dbReference type="Proteomes" id="UP001597417"/>
    </source>
</evidence>
<comment type="caution">
    <text evidence="2">The sequence shown here is derived from an EMBL/GenBank/DDBJ whole genome shotgun (WGS) entry which is preliminary data.</text>
</comment>
<evidence type="ECO:0000313" key="2">
    <source>
        <dbReference type="EMBL" id="MFD2418145.1"/>
    </source>
</evidence>